<evidence type="ECO:0000313" key="2">
    <source>
        <dbReference type="EMBL" id="ORX80926.1"/>
    </source>
</evidence>
<organism evidence="2 3">
    <name type="scientific">Anaeromyces robustus</name>
    <dbReference type="NCBI Taxonomy" id="1754192"/>
    <lineage>
        <taxon>Eukaryota</taxon>
        <taxon>Fungi</taxon>
        <taxon>Fungi incertae sedis</taxon>
        <taxon>Chytridiomycota</taxon>
        <taxon>Chytridiomycota incertae sedis</taxon>
        <taxon>Neocallimastigomycetes</taxon>
        <taxon>Neocallimastigales</taxon>
        <taxon>Neocallimastigaceae</taxon>
        <taxon>Anaeromyces</taxon>
    </lineage>
</organism>
<dbReference type="EMBL" id="MCFG01000131">
    <property type="protein sequence ID" value="ORX80926.1"/>
    <property type="molecule type" value="Genomic_DNA"/>
</dbReference>
<evidence type="ECO:0000256" key="1">
    <source>
        <dbReference type="SAM" id="SignalP"/>
    </source>
</evidence>
<proteinExistence type="predicted"/>
<gene>
    <name evidence="2" type="ORF">BCR32DRAFT_327512</name>
</gene>
<name>A0A1Y1X6C9_9FUNG</name>
<sequence length="543" mass="63436">MKVAKKLLLIAALYKLQCFGSTLPEIVSNFAFFGRGLRHLPNYWKDTIKGSRDAEVYFPYNVYDDYDETTKDTTVEDGDNENIPKIVDKAKNYPLVMFLPGKKSREYSKINYYFENEDTYINLNSFVKIKSEMKIVPPTAEDLISREYTCESIGLNCEKLEEYDFKANEEEWLSKVDLKLYAESDEVKEDPDLDESDKIFFNYELEDFTQPTTKWQECTANINPANISPDYVYNNFIIRNYGTMPVYLFVGNSYFLKDRPTVVVQDGITQNQKSFSDWSWYKDVNSNRELTYFKDEVCPLDEDQKKCVRLESKIDGESAYYVRVEHGVSAPPEAVSFRIRPMNDNIFKFKVGTQDAFNLTERYLVYRNCKIPIGEESEVLIDTRSIAYANPMPMMTNDINDFWVQSISRVNDTRNELMKTDPEAAKNCKDVYYFYSLTLHHTYPTDLSKYVRSKLDENGPECRIEMETHDDWVDNEFVTQWPDDLEFDDIFSSKNRVEIVDDDLNSENTETGTNPNKESNDAFNNKPYIVFCLLSTILLSLIF</sequence>
<dbReference type="STRING" id="1754192.A0A1Y1X6C9"/>
<dbReference type="OrthoDB" id="2137466at2759"/>
<dbReference type="AlphaFoldDB" id="A0A1Y1X6C9"/>
<reference evidence="2 3" key="1">
    <citation type="submission" date="2016-08" db="EMBL/GenBank/DDBJ databases">
        <title>A Parts List for Fungal Cellulosomes Revealed by Comparative Genomics.</title>
        <authorList>
            <consortium name="DOE Joint Genome Institute"/>
            <person name="Haitjema C.H."/>
            <person name="Gilmore S.P."/>
            <person name="Henske J.K."/>
            <person name="Solomon K.V."/>
            <person name="De Groot R."/>
            <person name="Kuo A."/>
            <person name="Mondo S.J."/>
            <person name="Salamov A.A."/>
            <person name="Labutti K."/>
            <person name="Zhao Z."/>
            <person name="Chiniquy J."/>
            <person name="Barry K."/>
            <person name="Brewer H.M."/>
            <person name="Purvine S.O."/>
            <person name="Wright A.T."/>
            <person name="Boxma B."/>
            <person name="Van Alen T."/>
            <person name="Hackstein J.H."/>
            <person name="Baker S.E."/>
            <person name="Grigoriev I.V."/>
            <person name="O'Malley M.A."/>
        </authorList>
    </citation>
    <scope>NUCLEOTIDE SEQUENCE [LARGE SCALE GENOMIC DNA]</scope>
    <source>
        <strain evidence="2 3">S4</strain>
    </source>
</reference>
<comment type="caution">
    <text evidence="2">The sequence shown here is derived from an EMBL/GenBank/DDBJ whole genome shotgun (WGS) entry which is preliminary data.</text>
</comment>
<feature type="chain" id="PRO_5012666093" evidence="1">
    <location>
        <begin position="25"/>
        <end position="543"/>
    </location>
</feature>
<dbReference type="Proteomes" id="UP000193944">
    <property type="component" value="Unassembled WGS sequence"/>
</dbReference>
<evidence type="ECO:0000313" key="3">
    <source>
        <dbReference type="Proteomes" id="UP000193944"/>
    </source>
</evidence>
<reference evidence="2 3" key="2">
    <citation type="submission" date="2016-08" db="EMBL/GenBank/DDBJ databases">
        <title>Pervasive Adenine N6-methylation of Active Genes in Fungi.</title>
        <authorList>
            <consortium name="DOE Joint Genome Institute"/>
            <person name="Mondo S.J."/>
            <person name="Dannebaum R.O."/>
            <person name="Kuo R.C."/>
            <person name="Labutti K."/>
            <person name="Haridas S."/>
            <person name="Kuo A."/>
            <person name="Salamov A."/>
            <person name="Ahrendt S.R."/>
            <person name="Lipzen A."/>
            <person name="Sullivan W."/>
            <person name="Andreopoulos W.B."/>
            <person name="Clum A."/>
            <person name="Lindquist E."/>
            <person name="Daum C."/>
            <person name="Ramamoorthy G.K."/>
            <person name="Gryganskyi A."/>
            <person name="Culley D."/>
            <person name="Magnuson J.K."/>
            <person name="James T.Y."/>
            <person name="O'Malley M.A."/>
            <person name="Stajich J.E."/>
            <person name="Spatafora J.W."/>
            <person name="Visel A."/>
            <person name="Grigoriev I.V."/>
        </authorList>
    </citation>
    <scope>NUCLEOTIDE SEQUENCE [LARGE SCALE GENOMIC DNA]</scope>
    <source>
        <strain evidence="2 3">S4</strain>
    </source>
</reference>
<feature type="signal peptide" evidence="1">
    <location>
        <begin position="1"/>
        <end position="24"/>
    </location>
</feature>
<keyword evidence="1" id="KW-0732">Signal</keyword>
<accession>A0A1Y1X6C9</accession>
<protein>
    <submittedName>
        <fullName evidence="2">Uncharacterized protein</fullName>
    </submittedName>
</protein>
<keyword evidence="3" id="KW-1185">Reference proteome</keyword>